<feature type="domain" description="PHB accumulation regulatory" evidence="1">
    <location>
        <begin position="81"/>
        <end position="117"/>
    </location>
</feature>
<name>A0A318QI35_9PROT</name>
<evidence type="ECO:0000259" key="2">
    <source>
        <dbReference type="Pfam" id="PF07879"/>
    </source>
</evidence>
<dbReference type="NCBIfam" id="TIGR01848">
    <property type="entry name" value="PHA_reg_PhaR"/>
    <property type="match status" value="1"/>
</dbReference>
<comment type="caution">
    <text evidence="3">The sequence shown here is derived from an EMBL/GenBank/DDBJ whole genome shotgun (WGS) entry which is preliminary data.</text>
</comment>
<dbReference type="InterPro" id="IPR010134">
    <property type="entry name" value="PHA_reg_PhaR"/>
</dbReference>
<accession>A0A318QI35</accession>
<protein>
    <submittedName>
        <fullName evidence="3">Polyhydroxyalkanoate synthesis repressor PhaR</fullName>
    </submittedName>
</protein>
<sequence length="186" mass="21108">MPPEGSSLLSPAHIPVVIKKYANRRLYDTERSAYITLDSLAVMVKEDRPFVVLDARTGDDITRGVLAQVILEEETKGRAMLPVPFLRQLIRWYGDSRQDEVSEYLERMMGEFIARQAHDVPELRELDAEKAEIVGQVMSMFTSLYAVERGAGSGPSVENLLREVMELREEVRRLRDDADVDAARKA</sequence>
<dbReference type="Pfam" id="PF07879">
    <property type="entry name" value="PHB_acc_N"/>
    <property type="match status" value="1"/>
</dbReference>
<gene>
    <name evidence="3" type="primary">phaR</name>
    <name evidence="3" type="ORF">CFR71_01015</name>
</gene>
<dbReference type="GO" id="GO:0006355">
    <property type="term" value="P:regulation of DNA-templated transcription"/>
    <property type="evidence" value="ECO:0007669"/>
    <property type="project" value="InterPro"/>
</dbReference>
<evidence type="ECO:0000259" key="1">
    <source>
        <dbReference type="Pfam" id="PF05233"/>
    </source>
</evidence>
<dbReference type="Pfam" id="PF05233">
    <property type="entry name" value="PHB_acc"/>
    <property type="match status" value="1"/>
</dbReference>
<dbReference type="InterPro" id="IPR012909">
    <property type="entry name" value="PHA_DNA-bd_N"/>
</dbReference>
<dbReference type="AlphaFoldDB" id="A0A318QI35"/>
<organism evidence="3 4">
    <name type="scientific">Novacetimonas pomaceti</name>
    <dbReference type="NCBI Taxonomy" id="2021998"/>
    <lineage>
        <taxon>Bacteria</taxon>
        <taxon>Pseudomonadati</taxon>
        <taxon>Pseudomonadota</taxon>
        <taxon>Alphaproteobacteria</taxon>
        <taxon>Acetobacterales</taxon>
        <taxon>Acetobacteraceae</taxon>
        <taxon>Novacetimonas</taxon>
    </lineage>
</organism>
<dbReference type="Proteomes" id="UP000247609">
    <property type="component" value="Unassembled WGS sequence"/>
</dbReference>
<proteinExistence type="predicted"/>
<dbReference type="EMBL" id="NOXG01000001">
    <property type="protein sequence ID" value="PYD76962.1"/>
    <property type="molecule type" value="Genomic_DNA"/>
</dbReference>
<dbReference type="InterPro" id="IPR007897">
    <property type="entry name" value="PHB_accumulat"/>
</dbReference>
<evidence type="ECO:0000313" key="4">
    <source>
        <dbReference type="Proteomes" id="UP000247609"/>
    </source>
</evidence>
<reference evidence="3 4" key="1">
    <citation type="submission" date="2017-07" db="EMBL/GenBank/DDBJ databases">
        <title>A draft genome sequence of Komagataeibacter sp. T5K1.</title>
        <authorList>
            <person name="Skraban J."/>
            <person name="Cleenwerck I."/>
            <person name="Vandamme P."/>
            <person name="Trcek J."/>
        </authorList>
    </citation>
    <scope>NUCLEOTIDE SEQUENCE [LARGE SCALE GENOMIC DNA]</scope>
    <source>
        <strain evidence="3 4">T5K1</strain>
    </source>
</reference>
<feature type="domain" description="PHA accumulation regulator DNA-binding N-terminal" evidence="2">
    <location>
        <begin position="17"/>
        <end position="77"/>
    </location>
</feature>
<evidence type="ECO:0000313" key="3">
    <source>
        <dbReference type="EMBL" id="PYD76962.1"/>
    </source>
</evidence>